<dbReference type="InParanoid" id="A0A098DW75"/>
<reference evidence="2" key="4">
    <citation type="submission" date="2017-01" db="UniProtKB">
        <authorList>
            <consortium name="EnsemblFungi"/>
        </authorList>
    </citation>
    <scope>IDENTIFICATION</scope>
    <source>
        <strain evidence="2">PH-1 / ATCC MYA-4620 / FGSC 9075 / NRRL 31084</strain>
    </source>
</reference>
<evidence type="ECO:0000313" key="1">
    <source>
        <dbReference type="EMBL" id="CEF85604.1"/>
    </source>
</evidence>
<dbReference type="EMBL" id="HG970335">
    <property type="protein sequence ID" value="CEF85604.1"/>
    <property type="molecule type" value="Genomic_DNA"/>
</dbReference>
<evidence type="ECO:0000313" key="3">
    <source>
        <dbReference type="Proteomes" id="UP000070720"/>
    </source>
</evidence>
<proteinExistence type="predicted"/>
<sequence length="84" mass="9540">MREGQAQVREDSGLCMQDSGLERLHTLLRSTLSMLKTLASSYVPKVLRSVYKFVKMFRVCSHQAVDDNSAEDLVWSSVSTYKHS</sequence>
<accession>A0A0E0SGP1</accession>
<keyword evidence="3" id="KW-1185">Reference proteome</keyword>
<dbReference type="AlphaFoldDB" id="A0A098DW75"/>
<dbReference type="VEuPathDB" id="FungiDB:FGRAMPH1_01G23897"/>
<accession>A0A098DW75</accession>
<gene>
    <name evidence="1" type="ORF">FGRAMPH1_01T23897</name>
</gene>
<name>A0A098DW75_GIBZE</name>
<dbReference type="Proteomes" id="UP000070720">
    <property type="component" value="Chromosome 4"/>
</dbReference>
<reference evidence="1 3" key="3">
    <citation type="journal article" date="2015" name="BMC Genomics">
        <title>The completed genome sequence of the pathogenic ascomycete fungus Fusarium graminearum.</title>
        <authorList>
            <person name="King R."/>
            <person name="Urban M."/>
            <person name="Hammond-Kosack M.C."/>
            <person name="Hassani-Pak K."/>
            <person name="Hammond-Kosack K.E."/>
        </authorList>
    </citation>
    <scope>NUCLEOTIDE SEQUENCE [LARGE SCALE GENOMIC DNA]</scope>
    <source>
        <strain evidence="3">ATCC MYA-4620 / CBS 123657 / FGSC 9075 / NRRL 31084 / PH-1</strain>
        <strain evidence="1">PH-1</strain>
    </source>
</reference>
<protein>
    <submittedName>
        <fullName evidence="1">Chromosome 4, complete genome</fullName>
    </submittedName>
</protein>
<dbReference type="EnsemblFungi" id="CEF85604">
    <property type="protein sequence ID" value="CEF85604"/>
    <property type="gene ID" value="FGRRES_15410"/>
</dbReference>
<evidence type="ECO:0000313" key="2">
    <source>
        <dbReference type="EnsemblFungi" id="CEF85604"/>
    </source>
</evidence>
<reference evidence="2 3" key="1">
    <citation type="journal article" date="2007" name="Science">
        <title>The Fusarium graminearum genome reveals a link between localized polymorphism and pathogen specialization.</title>
        <authorList>
            <person name="Cuomo C.A."/>
            <person name="Gueldener U."/>
            <person name="Xu J.-R."/>
            <person name="Trail F."/>
            <person name="Turgeon B.G."/>
            <person name="Di Pietro A."/>
            <person name="Walton J.D."/>
            <person name="Ma L.-J."/>
            <person name="Baker S.E."/>
            <person name="Rep M."/>
            <person name="Adam G."/>
            <person name="Antoniw J."/>
            <person name="Baldwin T."/>
            <person name="Calvo S.E."/>
            <person name="Chang Y.-L."/>
            <person name="DeCaprio D."/>
            <person name="Gale L.R."/>
            <person name="Gnerre S."/>
            <person name="Goswami R.S."/>
            <person name="Hammond-Kosack K."/>
            <person name="Harris L.J."/>
            <person name="Hilburn K."/>
            <person name="Kennell J.C."/>
            <person name="Kroken S."/>
            <person name="Magnuson J.K."/>
            <person name="Mannhaupt G."/>
            <person name="Mauceli E.W."/>
            <person name="Mewes H.-W."/>
            <person name="Mitterbauer R."/>
            <person name="Muehlbauer G."/>
            <person name="Muensterkoetter M."/>
            <person name="Nelson D."/>
            <person name="O'Donnell K."/>
            <person name="Ouellet T."/>
            <person name="Qi W."/>
            <person name="Quesneville H."/>
            <person name="Roncero M.I.G."/>
            <person name="Seong K.-Y."/>
            <person name="Tetko I.V."/>
            <person name="Urban M."/>
            <person name="Waalwijk C."/>
            <person name="Ward T.J."/>
            <person name="Yao J."/>
            <person name="Birren B.W."/>
            <person name="Kistler H.C."/>
        </authorList>
    </citation>
    <scope>NUCLEOTIDE SEQUENCE [LARGE SCALE GENOMIC DNA]</scope>
    <source>
        <strain evidence="3">ATCC MYA-4620 / CBS 123657 / FGSC 9075 / NRRL 31084 / PH-1</strain>
        <strain evidence="2">PH-1 / ATCC MYA-4620 / FGSC 9075 / NRRL 31084</strain>
    </source>
</reference>
<organism evidence="1 3">
    <name type="scientific">Gibberella zeae (strain ATCC MYA-4620 / CBS 123657 / FGSC 9075 / NRRL 31084 / PH-1)</name>
    <name type="common">Wheat head blight fungus</name>
    <name type="synonym">Fusarium graminearum</name>
    <dbReference type="NCBI Taxonomy" id="229533"/>
    <lineage>
        <taxon>Eukaryota</taxon>
        <taxon>Fungi</taxon>
        <taxon>Dikarya</taxon>
        <taxon>Ascomycota</taxon>
        <taxon>Pezizomycotina</taxon>
        <taxon>Sordariomycetes</taxon>
        <taxon>Hypocreomycetidae</taxon>
        <taxon>Hypocreales</taxon>
        <taxon>Nectriaceae</taxon>
        <taxon>Fusarium</taxon>
    </lineage>
</organism>
<reference evidence="2 3" key="2">
    <citation type="journal article" date="2010" name="Nature">
        <title>Comparative genomics reveals mobile pathogenicity chromosomes in Fusarium.</title>
        <authorList>
            <person name="Ma L.J."/>
            <person name="van der Does H.C."/>
            <person name="Borkovich K.A."/>
            <person name="Coleman J.J."/>
            <person name="Daboussi M.J."/>
            <person name="Di Pietro A."/>
            <person name="Dufresne M."/>
            <person name="Freitag M."/>
            <person name="Grabherr M."/>
            <person name="Henrissat B."/>
            <person name="Houterman P.M."/>
            <person name="Kang S."/>
            <person name="Shim W.B."/>
            <person name="Woloshuk C."/>
            <person name="Xie X."/>
            <person name="Xu J.R."/>
            <person name="Antoniw J."/>
            <person name="Baker S.E."/>
            <person name="Bluhm B.H."/>
            <person name="Breakspear A."/>
            <person name="Brown D.W."/>
            <person name="Butchko R.A."/>
            <person name="Chapman S."/>
            <person name="Coulson R."/>
            <person name="Coutinho P.M."/>
            <person name="Danchin E.G."/>
            <person name="Diener A."/>
            <person name="Gale L.R."/>
            <person name="Gardiner D.M."/>
            <person name="Goff S."/>
            <person name="Hammond-Kosack K.E."/>
            <person name="Hilburn K."/>
            <person name="Hua-Van A."/>
            <person name="Jonkers W."/>
            <person name="Kazan K."/>
            <person name="Kodira C.D."/>
            <person name="Koehrsen M."/>
            <person name="Kumar L."/>
            <person name="Lee Y.H."/>
            <person name="Li L."/>
            <person name="Manners J.M."/>
            <person name="Miranda-Saavedra D."/>
            <person name="Mukherjee M."/>
            <person name="Park G."/>
            <person name="Park J."/>
            <person name="Park S.Y."/>
            <person name="Proctor R.H."/>
            <person name="Regev A."/>
            <person name="Ruiz-Roldan M.C."/>
            <person name="Sain D."/>
            <person name="Sakthikumar S."/>
            <person name="Sykes S."/>
            <person name="Schwartz D.C."/>
            <person name="Turgeon B.G."/>
            <person name="Wapinski I."/>
            <person name="Yoder O."/>
            <person name="Young S."/>
            <person name="Zeng Q."/>
            <person name="Zhou S."/>
            <person name="Galagan J."/>
            <person name="Cuomo C.A."/>
            <person name="Kistler H.C."/>
            <person name="Rep M."/>
        </authorList>
    </citation>
    <scope>GENOME REANNOTATION</scope>
    <source>
        <strain evidence="3">ATCC MYA-4620 / CBS 123657 / FGSC 9075 / NRRL 31084 / PH-1</strain>
        <strain evidence="2">PH-1 / ATCC MYA-4620 / FGSC 9075 / NRRL 31084</strain>
    </source>
</reference>